<name>A0AAJ6M3I6_9PSED</name>
<proteinExistence type="predicted"/>
<gene>
    <name evidence="2" type="ORF">RI108_09710</name>
</gene>
<dbReference type="InterPro" id="IPR009228">
    <property type="entry name" value="Capsid_scaffold_GpO"/>
</dbReference>
<evidence type="ECO:0000313" key="2">
    <source>
        <dbReference type="EMBL" id="WNC11655.1"/>
    </source>
</evidence>
<sequence length="276" mass="30343">MKKFRSKWFRVATAGATSDGRKIEPTWIQEMAASYSPTLYGARIWMEHIRGTLADSPFRAYGDVTAVKAEEVEVDGEMRWALFAQIEPTPDLISMTKAKQKIYTSVEIAEKFADTGRAYLIGLGVTDSPASLGTEVLSFAAQHPESNPYSARKQHPDNLFTAAIEVTLEFEEYEQKPSAGAALFAKVRELIKGKDAQVDAEFAQVGEAVTALAEHVQGQGELLAGEQTKVAELATQYQRLSADLRELKQTLSTTSDPHQTQRPPATGGRDEQLTDC</sequence>
<organism evidence="2 3">
    <name type="scientific">Pseudomonas coleopterorum</name>
    <dbReference type="NCBI Taxonomy" id="1605838"/>
    <lineage>
        <taxon>Bacteria</taxon>
        <taxon>Pseudomonadati</taxon>
        <taxon>Pseudomonadota</taxon>
        <taxon>Gammaproteobacteria</taxon>
        <taxon>Pseudomonadales</taxon>
        <taxon>Pseudomonadaceae</taxon>
        <taxon>Pseudomonas</taxon>
    </lineage>
</organism>
<feature type="region of interest" description="Disordered" evidence="1">
    <location>
        <begin position="248"/>
        <end position="276"/>
    </location>
</feature>
<dbReference type="AlphaFoldDB" id="A0AAJ6M3I6"/>
<dbReference type="Proteomes" id="UP001258207">
    <property type="component" value="Chromosome"/>
</dbReference>
<evidence type="ECO:0000256" key="1">
    <source>
        <dbReference type="SAM" id="MobiDB-lite"/>
    </source>
</evidence>
<protein>
    <submittedName>
        <fullName evidence="2">GPO family capsid scaffolding protein</fullName>
    </submittedName>
</protein>
<dbReference type="EMBL" id="CP134081">
    <property type="protein sequence ID" value="WNC11655.1"/>
    <property type="molecule type" value="Genomic_DNA"/>
</dbReference>
<dbReference type="Pfam" id="PF05929">
    <property type="entry name" value="Phage_GPO"/>
    <property type="match status" value="1"/>
</dbReference>
<reference evidence="2" key="1">
    <citation type="submission" date="2023-09" db="EMBL/GenBank/DDBJ databases">
        <title>First report of Pseudomonas coleopterorum DJ13 causing leaf spot on Rhododendron pulchrum Sweet in China.</title>
        <authorList>
            <person name="Zhang Y."/>
        </authorList>
    </citation>
    <scope>NUCLEOTIDE SEQUENCE</scope>
    <source>
        <strain evidence="2">DJ13</strain>
    </source>
</reference>
<accession>A0AAJ6M3I6</accession>
<dbReference type="RefSeq" id="WP_310792919.1">
    <property type="nucleotide sequence ID" value="NZ_CP134081.1"/>
</dbReference>
<feature type="compositionally biased region" description="Polar residues" evidence="1">
    <location>
        <begin position="249"/>
        <end position="263"/>
    </location>
</feature>
<evidence type="ECO:0000313" key="3">
    <source>
        <dbReference type="Proteomes" id="UP001258207"/>
    </source>
</evidence>